<evidence type="ECO:0000313" key="2">
    <source>
        <dbReference type="EMBL" id="KAG7664504.1"/>
    </source>
</evidence>
<dbReference type="RefSeq" id="XP_049264736.1">
    <property type="nucleotide sequence ID" value="XM_049405653.1"/>
</dbReference>
<feature type="domain" description="DUF4246" evidence="1">
    <location>
        <begin position="1"/>
        <end position="44"/>
    </location>
</feature>
<reference evidence="2 3" key="1">
    <citation type="journal article" date="2021" name="DNA Res.">
        <title>Genome analysis of Candida subhashii reveals its hybrid nature and dual mitochondrial genome conformations.</title>
        <authorList>
            <person name="Mixao V."/>
            <person name="Hegedusova E."/>
            <person name="Saus E."/>
            <person name="Pryszcz L.P."/>
            <person name="Cillingova A."/>
            <person name="Nosek J."/>
            <person name="Gabaldon T."/>
        </authorList>
    </citation>
    <scope>NUCLEOTIDE SEQUENCE [LARGE SCALE GENOMIC DNA]</scope>
    <source>
        <strain evidence="2 3">CBS 10753</strain>
    </source>
</reference>
<keyword evidence="3" id="KW-1185">Reference proteome</keyword>
<evidence type="ECO:0000313" key="3">
    <source>
        <dbReference type="Proteomes" id="UP000694255"/>
    </source>
</evidence>
<sequence length="109" mass="13194">MFQHHVDPFELTDKFLCFFIVDPHNPRAVPTDRVPPHQLEWWNDKDLDYLFPNDSKEKIKNFKEGLVWPITFKLVAGTRCQLRYERWLMQDEEEHDGNAFTRTFSLCEH</sequence>
<organism evidence="2 3">
    <name type="scientific">[Candida] subhashii</name>
    <dbReference type="NCBI Taxonomy" id="561895"/>
    <lineage>
        <taxon>Eukaryota</taxon>
        <taxon>Fungi</taxon>
        <taxon>Dikarya</taxon>
        <taxon>Ascomycota</taxon>
        <taxon>Saccharomycotina</taxon>
        <taxon>Pichiomycetes</taxon>
        <taxon>Debaryomycetaceae</taxon>
        <taxon>Spathaspora</taxon>
    </lineage>
</organism>
<proteinExistence type="predicted"/>
<dbReference type="AlphaFoldDB" id="A0A8J5V280"/>
<evidence type="ECO:0000259" key="1">
    <source>
        <dbReference type="Pfam" id="PF14033"/>
    </source>
</evidence>
<name>A0A8J5V280_9ASCO</name>
<dbReference type="Pfam" id="PF14033">
    <property type="entry name" value="DUF4246"/>
    <property type="match status" value="1"/>
</dbReference>
<comment type="caution">
    <text evidence="2">The sequence shown here is derived from an EMBL/GenBank/DDBJ whole genome shotgun (WGS) entry which is preliminary data.</text>
</comment>
<dbReference type="InterPro" id="IPR049192">
    <property type="entry name" value="DUF4246_C"/>
</dbReference>
<dbReference type="Proteomes" id="UP000694255">
    <property type="component" value="Unassembled WGS sequence"/>
</dbReference>
<accession>A0A8J5V280</accession>
<dbReference type="OrthoDB" id="415532at2759"/>
<dbReference type="GeneID" id="73468756"/>
<protein>
    <recommendedName>
        <fullName evidence="1">DUF4246 domain-containing protein</fullName>
    </recommendedName>
</protein>
<dbReference type="EMBL" id="JAGSYN010000079">
    <property type="protein sequence ID" value="KAG7664504.1"/>
    <property type="molecule type" value="Genomic_DNA"/>
</dbReference>
<gene>
    <name evidence="2" type="ORF">J8A68_001955</name>
</gene>